<feature type="non-terminal residue" evidence="2">
    <location>
        <position position="1"/>
    </location>
</feature>
<name>V2Y6P7_MONRO</name>
<dbReference type="Gene3D" id="3.30.420.10">
    <property type="entry name" value="Ribonuclease H-like superfamily/Ribonuclease H"/>
    <property type="match status" value="1"/>
</dbReference>
<dbReference type="GO" id="GO:0003676">
    <property type="term" value="F:nucleic acid binding"/>
    <property type="evidence" value="ECO:0007669"/>
    <property type="project" value="InterPro"/>
</dbReference>
<reference evidence="2 3" key="1">
    <citation type="journal article" date="2014" name="BMC Genomics">
        <title>Genome and secretome analysis of the hemibiotrophic fungal pathogen, Moniliophthora roreri, which causes frosty pod rot disease of cacao: mechanisms of the biotrophic and necrotrophic phases.</title>
        <authorList>
            <person name="Meinhardt L.W."/>
            <person name="Costa G.G.L."/>
            <person name="Thomazella D.P.T."/>
            <person name="Teixeira P.J.P.L."/>
            <person name="Carazzolle M.F."/>
            <person name="Schuster S.C."/>
            <person name="Carlson J.E."/>
            <person name="Guiltinan M.J."/>
            <person name="Mieczkowski P."/>
            <person name="Farmer A."/>
            <person name="Ramaraj T."/>
            <person name="Crozier J."/>
            <person name="Davis R.E."/>
            <person name="Shao J."/>
            <person name="Melnick R.L."/>
            <person name="Pereira G.A.G."/>
            <person name="Bailey B.A."/>
        </authorList>
    </citation>
    <scope>NUCLEOTIDE SEQUENCE [LARGE SCALE GENOMIC DNA]</scope>
    <source>
        <strain evidence="2 3">MCA 2997</strain>
    </source>
</reference>
<dbReference type="InterPro" id="IPR036397">
    <property type="entry name" value="RNaseH_sf"/>
</dbReference>
<accession>V2Y6P7</accession>
<dbReference type="Pfam" id="PF13358">
    <property type="entry name" value="DDE_3"/>
    <property type="match status" value="1"/>
</dbReference>
<comment type="caution">
    <text evidence="2">The sequence shown here is derived from an EMBL/GenBank/DDBJ whole genome shotgun (WGS) entry which is preliminary data.</text>
</comment>
<evidence type="ECO:0000313" key="3">
    <source>
        <dbReference type="Proteomes" id="UP000017559"/>
    </source>
</evidence>
<evidence type="ECO:0000259" key="1">
    <source>
        <dbReference type="Pfam" id="PF13358"/>
    </source>
</evidence>
<proteinExistence type="predicted"/>
<gene>
    <name evidence="2" type="ORF">Moror_11715</name>
</gene>
<organism evidence="2 3">
    <name type="scientific">Moniliophthora roreri (strain MCA 2997)</name>
    <name type="common">Cocoa frosty pod rot fungus</name>
    <name type="synonym">Crinipellis roreri</name>
    <dbReference type="NCBI Taxonomy" id="1381753"/>
    <lineage>
        <taxon>Eukaryota</taxon>
        <taxon>Fungi</taxon>
        <taxon>Dikarya</taxon>
        <taxon>Basidiomycota</taxon>
        <taxon>Agaricomycotina</taxon>
        <taxon>Agaricomycetes</taxon>
        <taxon>Agaricomycetidae</taxon>
        <taxon>Agaricales</taxon>
        <taxon>Marasmiineae</taxon>
        <taxon>Marasmiaceae</taxon>
        <taxon>Moniliophthora</taxon>
    </lineage>
</organism>
<dbReference type="KEGG" id="mrr:Moror_11715"/>
<protein>
    <submittedName>
        <fullName evidence="2">Tc1-mariner class transposase</fullName>
    </submittedName>
</protein>
<dbReference type="InterPro" id="IPR038717">
    <property type="entry name" value="Tc1-like_DDE_dom"/>
</dbReference>
<dbReference type="AlphaFoldDB" id="V2Y6P7"/>
<dbReference type="PANTHER" id="PTHR46564:SF1">
    <property type="entry name" value="TRANSPOSASE"/>
    <property type="match status" value="1"/>
</dbReference>
<feature type="domain" description="Tc1-like transposase DDE" evidence="1">
    <location>
        <begin position="2"/>
        <end position="80"/>
    </location>
</feature>
<evidence type="ECO:0000313" key="2">
    <source>
        <dbReference type="EMBL" id="ESK87354.1"/>
    </source>
</evidence>
<dbReference type="PANTHER" id="PTHR46564">
    <property type="entry name" value="TRANSPOSASE"/>
    <property type="match status" value="1"/>
</dbReference>
<dbReference type="Proteomes" id="UP000017559">
    <property type="component" value="Unassembled WGS sequence"/>
</dbReference>
<dbReference type="OrthoDB" id="2142724at2759"/>
<dbReference type="HOGENOM" id="CLU_185704_0_0_1"/>
<keyword evidence="3" id="KW-1185">Reference proteome</keyword>
<dbReference type="EMBL" id="AWSO01000797">
    <property type="protein sequence ID" value="ESK87354.1"/>
    <property type="molecule type" value="Genomic_DNA"/>
</dbReference>
<sequence length="94" mass="10819">SVTSEIFMNFLWKYVIPLTNPYPDPQSVLILNNCNIHHAEEVYALVEDEALCKLMFLPPYLPDLNPIEPAFYAIKAYICHHSDNYMLGIIDEAC</sequence>